<sequence>MRDLTPTTAVHADLIPPLSAYAQQLISSLDLSAHPEGGWYRRTWQSPLGYADTDRPLASLIYFLLPQGDYSDWHLVDADELWLWHGPGALEIDVCDEDPRTLSVEELATRSTRTRLALSDAEHTTQCLVKAGQWQRTLPTAADALASCVVSPGFTFEGFTVID</sequence>
<dbReference type="SUPFAM" id="SSF51182">
    <property type="entry name" value="RmlC-like cupins"/>
    <property type="match status" value="1"/>
</dbReference>
<dbReference type="STRING" id="1160091.B9T39_01410"/>
<protein>
    <submittedName>
        <fullName evidence="2">Cupin</fullName>
    </submittedName>
</protein>
<dbReference type="InterPro" id="IPR014710">
    <property type="entry name" value="RmlC-like_jellyroll"/>
</dbReference>
<evidence type="ECO:0000259" key="1">
    <source>
        <dbReference type="Pfam" id="PF06172"/>
    </source>
</evidence>
<dbReference type="Pfam" id="PF06172">
    <property type="entry name" value="Cupin_5"/>
    <property type="match status" value="1"/>
</dbReference>
<accession>A0A1Y2SVF9</accession>
<dbReference type="InterPro" id="IPR011051">
    <property type="entry name" value="RmlC_Cupin_sf"/>
</dbReference>
<dbReference type="CDD" id="cd06121">
    <property type="entry name" value="cupin_YML079wp"/>
    <property type="match status" value="1"/>
</dbReference>
<evidence type="ECO:0000313" key="2">
    <source>
        <dbReference type="EMBL" id="OTA30050.1"/>
    </source>
</evidence>
<gene>
    <name evidence="2" type="ORF">B9T39_01410</name>
</gene>
<dbReference type="Gene3D" id="2.60.120.10">
    <property type="entry name" value="Jelly Rolls"/>
    <property type="match status" value="1"/>
</dbReference>
<dbReference type="PANTHER" id="PTHR33387:SF3">
    <property type="entry name" value="DUF985 DOMAIN-CONTAINING PROTEIN"/>
    <property type="match status" value="1"/>
</dbReference>
<dbReference type="EMBL" id="NEKC01000002">
    <property type="protein sequence ID" value="OTA30050.1"/>
    <property type="molecule type" value="Genomic_DNA"/>
</dbReference>
<evidence type="ECO:0000313" key="3">
    <source>
        <dbReference type="Proteomes" id="UP000243540"/>
    </source>
</evidence>
<reference evidence="2 3" key="1">
    <citation type="submission" date="2017-04" db="EMBL/GenBank/DDBJ databases">
        <title>Draft genome sequences of Alloscardovia macacae UMA81211 and UMA81212 isolated from the feces of a rhesus macaque (Macaca mulatta).</title>
        <authorList>
            <person name="Albert K."/>
            <person name="Sela D.A."/>
        </authorList>
    </citation>
    <scope>NUCLEOTIDE SEQUENCE [LARGE SCALE GENOMIC DNA]</scope>
    <source>
        <strain evidence="2 3">UMA81212</strain>
    </source>
</reference>
<name>A0A1Y2SVF9_9BIFI</name>
<dbReference type="RefSeq" id="WP_086106045.1">
    <property type="nucleotide sequence ID" value="NZ_NEKB01000005.1"/>
</dbReference>
<dbReference type="OrthoDB" id="9798288at2"/>
<proteinExistence type="predicted"/>
<dbReference type="Proteomes" id="UP000243540">
    <property type="component" value="Unassembled WGS sequence"/>
</dbReference>
<organism evidence="2 3">
    <name type="scientific">Alloscardovia macacae</name>
    <dbReference type="NCBI Taxonomy" id="1160091"/>
    <lineage>
        <taxon>Bacteria</taxon>
        <taxon>Bacillati</taxon>
        <taxon>Actinomycetota</taxon>
        <taxon>Actinomycetes</taxon>
        <taxon>Bifidobacteriales</taxon>
        <taxon>Bifidobacteriaceae</taxon>
        <taxon>Alloscardovia</taxon>
    </lineage>
</organism>
<dbReference type="PANTHER" id="PTHR33387">
    <property type="entry name" value="RMLC-LIKE JELLY ROLL FOLD PROTEIN"/>
    <property type="match status" value="1"/>
</dbReference>
<dbReference type="InterPro" id="IPR039935">
    <property type="entry name" value="YML079W-like"/>
</dbReference>
<dbReference type="AlphaFoldDB" id="A0A1Y2SVF9"/>
<dbReference type="InterPro" id="IPR009327">
    <property type="entry name" value="Cupin_DUF985"/>
</dbReference>
<feature type="domain" description="DUF985" evidence="1">
    <location>
        <begin position="23"/>
        <end position="161"/>
    </location>
</feature>
<comment type="caution">
    <text evidence="2">The sequence shown here is derived from an EMBL/GenBank/DDBJ whole genome shotgun (WGS) entry which is preliminary data.</text>
</comment>